<feature type="transmembrane region" description="Helical" evidence="2">
    <location>
        <begin position="104"/>
        <end position="124"/>
    </location>
</feature>
<organism evidence="3">
    <name type="scientific">Amphora coffeiformis</name>
    <dbReference type="NCBI Taxonomy" id="265554"/>
    <lineage>
        <taxon>Eukaryota</taxon>
        <taxon>Sar</taxon>
        <taxon>Stramenopiles</taxon>
        <taxon>Ochrophyta</taxon>
        <taxon>Bacillariophyta</taxon>
        <taxon>Bacillariophyceae</taxon>
        <taxon>Bacillariophycidae</taxon>
        <taxon>Thalassiophysales</taxon>
        <taxon>Catenulaceae</taxon>
        <taxon>Amphora</taxon>
    </lineage>
</organism>
<evidence type="ECO:0000256" key="2">
    <source>
        <dbReference type="SAM" id="Phobius"/>
    </source>
</evidence>
<accession>A0A7S3L6V6</accession>
<feature type="transmembrane region" description="Helical" evidence="2">
    <location>
        <begin position="67"/>
        <end position="83"/>
    </location>
</feature>
<feature type="transmembrane region" description="Helical" evidence="2">
    <location>
        <begin position="170"/>
        <end position="188"/>
    </location>
</feature>
<protein>
    <submittedName>
        <fullName evidence="3">Uncharacterized protein</fullName>
    </submittedName>
</protein>
<sequence>MTALTLSSQPGVSVAASLILRGGGAVLSRSGGSSAHTNKGKKSTKSTQQQSLYDAIGNRWYQIPQPLRYFVSGNLGNLCLYVLDKALRLWMESMTHPPKNIDSMAYFMAYILHVAAQHAFHAFLVYGLESVSTRQVYWSTLLGTFQAYTGSAIGSTFLNSYLVKQGWNRDIVFITTISFFSCLNYFWISYMVKREEEKAGVIEVSGSKQDGKFVGRRKQGKVRNMRGGYCAFGFDKCLDPFMTIPSAASP</sequence>
<keyword evidence="2" id="KW-0472">Membrane</keyword>
<dbReference type="AlphaFoldDB" id="A0A7S3L6V6"/>
<feature type="transmembrane region" description="Helical" evidence="2">
    <location>
        <begin position="136"/>
        <end position="158"/>
    </location>
</feature>
<feature type="region of interest" description="Disordered" evidence="1">
    <location>
        <begin position="28"/>
        <end position="48"/>
    </location>
</feature>
<gene>
    <name evidence="3" type="ORF">ACOF00016_LOCUS8696</name>
</gene>
<name>A0A7S3L6V6_9STRA</name>
<dbReference type="EMBL" id="HBIM01010381">
    <property type="protein sequence ID" value="CAE0411339.1"/>
    <property type="molecule type" value="Transcribed_RNA"/>
</dbReference>
<reference evidence="3" key="1">
    <citation type="submission" date="2021-01" db="EMBL/GenBank/DDBJ databases">
        <authorList>
            <person name="Corre E."/>
            <person name="Pelletier E."/>
            <person name="Niang G."/>
            <person name="Scheremetjew M."/>
            <person name="Finn R."/>
            <person name="Kale V."/>
            <person name="Holt S."/>
            <person name="Cochrane G."/>
            <person name="Meng A."/>
            <person name="Brown T."/>
            <person name="Cohen L."/>
        </authorList>
    </citation>
    <scope>NUCLEOTIDE SEQUENCE</scope>
    <source>
        <strain evidence="3">CCMP127</strain>
    </source>
</reference>
<evidence type="ECO:0000313" key="3">
    <source>
        <dbReference type="EMBL" id="CAE0411339.1"/>
    </source>
</evidence>
<proteinExistence type="predicted"/>
<evidence type="ECO:0000256" key="1">
    <source>
        <dbReference type="SAM" id="MobiDB-lite"/>
    </source>
</evidence>
<keyword evidence="2" id="KW-0812">Transmembrane</keyword>
<keyword evidence="2" id="KW-1133">Transmembrane helix</keyword>